<evidence type="ECO:0008006" key="4">
    <source>
        <dbReference type="Google" id="ProtNLM"/>
    </source>
</evidence>
<dbReference type="OrthoDB" id="7838275at2"/>
<feature type="chain" id="PRO_5015777692" description="Transferrin-binding protein B C-lobe/N-lobe beta barrel domain-containing protein" evidence="1">
    <location>
        <begin position="21"/>
        <end position="205"/>
    </location>
</feature>
<dbReference type="Proteomes" id="UP000238007">
    <property type="component" value="Unassembled WGS sequence"/>
</dbReference>
<comment type="caution">
    <text evidence="2">The sequence shown here is derived from an EMBL/GenBank/DDBJ whole genome shotgun (WGS) entry which is preliminary data.</text>
</comment>
<gene>
    <name evidence="2" type="ORF">CLV80_11234</name>
</gene>
<evidence type="ECO:0000313" key="2">
    <source>
        <dbReference type="EMBL" id="PRY75447.1"/>
    </source>
</evidence>
<dbReference type="EMBL" id="PVTP01000012">
    <property type="protein sequence ID" value="PRY75447.1"/>
    <property type="molecule type" value="Genomic_DNA"/>
</dbReference>
<dbReference type="AlphaFoldDB" id="A0A2T0VV23"/>
<name>A0A2T0VV23_9RHOB</name>
<reference evidence="2 3" key="1">
    <citation type="submission" date="2018-03" db="EMBL/GenBank/DDBJ databases">
        <title>Genomic Encyclopedia of Archaeal and Bacterial Type Strains, Phase II (KMG-II): from individual species to whole genera.</title>
        <authorList>
            <person name="Goeker M."/>
        </authorList>
    </citation>
    <scope>NUCLEOTIDE SEQUENCE [LARGE SCALE GENOMIC DNA]</scope>
    <source>
        <strain evidence="2 3">DSM 101533</strain>
    </source>
</reference>
<accession>A0A2T0VV23</accession>
<organism evidence="2 3">
    <name type="scientific">Yoonia maritima</name>
    <dbReference type="NCBI Taxonomy" id="1435347"/>
    <lineage>
        <taxon>Bacteria</taxon>
        <taxon>Pseudomonadati</taxon>
        <taxon>Pseudomonadota</taxon>
        <taxon>Alphaproteobacteria</taxon>
        <taxon>Rhodobacterales</taxon>
        <taxon>Paracoccaceae</taxon>
        <taxon>Yoonia</taxon>
    </lineage>
</organism>
<protein>
    <recommendedName>
        <fullName evidence="4">Transferrin-binding protein B C-lobe/N-lobe beta barrel domain-containing protein</fullName>
    </recommendedName>
</protein>
<evidence type="ECO:0000313" key="3">
    <source>
        <dbReference type="Proteomes" id="UP000238007"/>
    </source>
</evidence>
<dbReference type="RefSeq" id="WP_106358798.1">
    <property type="nucleotide sequence ID" value="NZ_PVTP01000012.1"/>
</dbReference>
<keyword evidence="1" id="KW-0732">Signal</keyword>
<feature type="signal peptide" evidence="1">
    <location>
        <begin position="1"/>
        <end position="20"/>
    </location>
</feature>
<keyword evidence="3" id="KW-1185">Reference proteome</keyword>
<evidence type="ECO:0000256" key="1">
    <source>
        <dbReference type="SAM" id="SignalP"/>
    </source>
</evidence>
<proteinExistence type="predicted"/>
<sequence length="205" mass="21444">MHIVSPAKAFLLIAVSTLSACEFGDDGSGTSYSDISAEVDRLTEVTENDVVLETADIPTMGTASYLGVLALVDTSNTRALMGQTQIDVAFETDSVTGTVNDFVYAEDVSDQSKELPSVDGTLTFENGFIDRTATSSDPQILTELTGTLNAPVDMFGIDANTDIDLQSDFEGVFGEESVSGYVSGTIEPASGATVDVGGVILTVEE</sequence>